<organism evidence="2 3">
    <name type="scientific">Kuraishia capsulata CBS 1993</name>
    <dbReference type="NCBI Taxonomy" id="1382522"/>
    <lineage>
        <taxon>Eukaryota</taxon>
        <taxon>Fungi</taxon>
        <taxon>Dikarya</taxon>
        <taxon>Ascomycota</taxon>
        <taxon>Saccharomycotina</taxon>
        <taxon>Pichiomycetes</taxon>
        <taxon>Pichiales</taxon>
        <taxon>Pichiaceae</taxon>
        <taxon>Kuraishia</taxon>
    </lineage>
</organism>
<evidence type="ECO:0000313" key="2">
    <source>
        <dbReference type="EMBL" id="CDK28091.1"/>
    </source>
</evidence>
<gene>
    <name evidence="2" type="ORF">KUCA_T00004072001</name>
</gene>
<dbReference type="OrthoDB" id="10250441at2759"/>
<dbReference type="Pfam" id="PF02450">
    <property type="entry name" value="LCAT"/>
    <property type="match status" value="1"/>
</dbReference>
<feature type="region of interest" description="Disordered" evidence="1">
    <location>
        <begin position="518"/>
        <end position="538"/>
    </location>
</feature>
<name>W6MNA7_9ASCO</name>
<reference evidence="2" key="2">
    <citation type="submission" date="2014-02" db="EMBL/GenBank/DDBJ databases">
        <title>Complete DNA sequence of /Kuraishia capsulata/ illustrates novel genomic features among budding yeasts (/Saccharomycotina/).</title>
        <authorList>
            <person name="Morales L."/>
            <person name="Noel B."/>
            <person name="Porcel B."/>
            <person name="Marcet-Houben M."/>
            <person name="Hullo M-F."/>
            <person name="Sacerdot C."/>
            <person name="Tekaia F."/>
            <person name="Leh-Louis V."/>
            <person name="Despons L."/>
            <person name="Khanna V."/>
            <person name="Aury J-M."/>
            <person name="Barbe V."/>
            <person name="Couloux A."/>
            <person name="Labadie K."/>
            <person name="Pelletier E."/>
            <person name="Souciet J-L."/>
            <person name="Boekhout T."/>
            <person name="Gabaldon T."/>
            <person name="Wincker P."/>
            <person name="Dujon B."/>
        </authorList>
    </citation>
    <scope>NUCLEOTIDE SEQUENCE</scope>
    <source>
        <strain evidence="2">CBS 1993</strain>
    </source>
</reference>
<dbReference type="PANTHER" id="PTHR11440">
    <property type="entry name" value="LECITHIN-CHOLESTEROL ACYLTRANSFERASE-RELATED"/>
    <property type="match status" value="1"/>
</dbReference>
<proteinExistence type="predicted"/>
<feature type="compositionally biased region" description="Polar residues" evidence="1">
    <location>
        <begin position="527"/>
        <end position="537"/>
    </location>
</feature>
<protein>
    <submittedName>
        <fullName evidence="2">Uncharacterized protein</fullName>
    </submittedName>
</protein>
<feature type="compositionally biased region" description="Basic and acidic residues" evidence="1">
    <location>
        <begin position="14"/>
        <end position="25"/>
    </location>
</feature>
<reference evidence="2" key="1">
    <citation type="submission" date="2013-12" db="EMBL/GenBank/DDBJ databases">
        <authorList>
            <person name="Genoscope - CEA"/>
        </authorList>
    </citation>
    <scope>NUCLEOTIDE SEQUENCE</scope>
    <source>
        <strain evidence="2">CBS 1993</strain>
    </source>
</reference>
<dbReference type="Gene3D" id="3.40.50.1820">
    <property type="entry name" value="alpha/beta hydrolase"/>
    <property type="match status" value="1"/>
</dbReference>
<sequence>MRSLRRILSPSSDIEERHARGRNDGAKSPNRVSSFLNSFRKTPSPGLSGDHATHRGLSRRSTLKSHEDHEVSEEAPIKTPVPVALNRLSLAAGSDDDNEAEESHQTNNDSVSDGDPENYDALQGDADLSKTMSRQYASSLIGGSSVVHVDDEAIESDEETEIPTELKKVESLKAPENAEEHKIFSFAMPFGGNLSSGIQLPSLRFPFSDSNDDDNALKDVIKDKLRRQESISSFEEKFLFKEVKFGTDPSRFDAIKRAVLPVSLRHEIKHFLSDTERPRYETVFDEIAGDVLILGGYRGSILRDNFTKRRVWVPVVKAGLNLKKINLLVGPSDEDELRAHETVYADGILSHVGPIDISRRLMKKLDNGKVTLHDFGYDWRLSCDLNGEKLYKTLKNINRKNGNKGVLVIGHSMGGLVAHYAMQKDPTLIRGLVYVGVPFECPNVLGPIRWGDNVLFSTKVLTAEANFFFRSSFVFLPEDGRIFTDKATGKRIDLDFYDPDVWVEYNLSPLVSQKRKDAMVKRKSGEESAQSHSTKSTLVRGLTSPIQPSFEKVKSLEIINSIPLVHGMNSNSNSNDTVLPDVDENFHATFEESYDYLSRTLERTRKFHQFLKHDSSKKYPPLALVYSYSVPSVRESLVDGVKRLKEGDFFHFAYGPGDGVIHQKWLMPEPYGFSLVGKHSSTYGHVSLMSDLKAMGQALISIVDAEKN</sequence>
<dbReference type="EMBL" id="HG793129">
    <property type="protein sequence ID" value="CDK28091.1"/>
    <property type="molecule type" value="Genomic_DNA"/>
</dbReference>
<dbReference type="GeneID" id="34521470"/>
<accession>W6MNA7</accession>
<evidence type="ECO:0000313" key="3">
    <source>
        <dbReference type="Proteomes" id="UP000019384"/>
    </source>
</evidence>
<dbReference type="SUPFAM" id="SSF53474">
    <property type="entry name" value="alpha/beta-Hydrolases"/>
    <property type="match status" value="1"/>
</dbReference>
<keyword evidence="3" id="KW-1185">Reference proteome</keyword>
<dbReference type="AlphaFoldDB" id="W6MNA7"/>
<dbReference type="RefSeq" id="XP_022460082.1">
    <property type="nucleotide sequence ID" value="XM_022600769.1"/>
</dbReference>
<dbReference type="GO" id="GO:0008374">
    <property type="term" value="F:O-acyltransferase activity"/>
    <property type="evidence" value="ECO:0007669"/>
    <property type="project" value="InterPro"/>
</dbReference>
<dbReference type="HOGENOM" id="CLU_007657_1_0_1"/>
<feature type="region of interest" description="Disordered" evidence="1">
    <location>
        <begin position="1"/>
        <end position="123"/>
    </location>
</feature>
<dbReference type="Proteomes" id="UP000019384">
    <property type="component" value="Unassembled WGS sequence"/>
</dbReference>
<dbReference type="GO" id="GO:0006629">
    <property type="term" value="P:lipid metabolic process"/>
    <property type="evidence" value="ECO:0007669"/>
    <property type="project" value="InterPro"/>
</dbReference>
<dbReference type="InterPro" id="IPR029058">
    <property type="entry name" value="AB_hydrolase_fold"/>
</dbReference>
<evidence type="ECO:0000256" key="1">
    <source>
        <dbReference type="SAM" id="MobiDB-lite"/>
    </source>
</evidence>
<feature type="compositionally biased region" description="Basic residues" evidence="1">
    <location>
        <begin position="54"/>
        <end position="63"/>
    </location>
</feature>
<dbReference type="InterPro" id="IPR003386">
    <property type="entry name" value="LACT/PDAT_acylTrfase"/>
</dbReference>
<feature type="compositionally biased region" description="Polar residues" evidence="1">
    <location>
        <begin position="30"/>
        <end position="41"/>
    </location>
</feature>